<name>A0A1F4XKA8_9BACT</name>
<reference evidence="2 3" key="1">
    <citation type="journal article" date="2016" name="Nat. Commun.">
        <title>Thousands of microbial genomes shed light on interconnected biogeochemical processes in an aquifer system.</title>
        <authorList>
            <person name="Anantharaman K."/>
            <person name="Brown C.T."/>
            <person name="Hug L.A."/>
            <person name="Sharon I."/>
            <person name="Castelle C.J."/>
            <person name="Probst A.J."/>
            <person name="Thomas B.C."/>
            <person name="Singh A."/>
            <person name="Wilkins M.J."/>
            <person name="Karaoz U."/>
            <person name="Brodie E.L."/>
            <person name="Williams K.H."/>
            <person name="Hubbard S.S."/>
            <person name="Banfield J.F."/>
        </authorList>
    </citation>
    <scope>NUCLEOTIDE SEQUENCE [LARGE SCALE GENOMIC DNA]</scope>
</reference>
<dbReference type="AlphaFoldDB" id="A0A1F4XKA8"/>
<proteinExistence type="predicted"/>
<dbReference type="EMBL" id="MEWR01000010">
    <property type="protein sequence ID" value="OGC82151.1"/>
    <property type="molecule type" value="Genomic_DNA"/>
</dbReference>
<protein>
    <recommendedName>
        <fullName evidence="1">Probable zinc-binding domain-containing protein</fullName>
    </recommendedName>
</protein>
<gene>
    <name evidence="2" type="ORF">A2V81_01470</name>
</gene>
<comment type="caution">
    <text evidence="2">The sequence shown here is derived from an EMBL/GenBank/DDBJ whole genome shotgun (WGS) entry which is preliminary data.</text>
</comment>
<organism evidence="2 3">
    <name type="scientific">Candidatus Abawacabacteria bacterium RBG_16_42_10</name>
    <dbReference type="NCBI Taxonomy" id="1817814"/>
    <lineage>
        <taxon>Bacteria</taxon>
        <taxon>Candidatus Abawacaibacteriota</taxon>
    </lineage>
</organism>
<feature type="domain" description="Probable zinc-binding" evidence="1">
    <location>
        <begin position="448"/>
        <end position="491"/>
    </location>
</feature>
<accession>A0A1F4XKA8</accession>
<evidence type="ECO:0000313" key="2">
    <source>
        <dbReference type="EMBL" id="OGC82151.1"/>
    </source>
</evidence>
<dbReference type="Pfam" id="PF13451">
    <property type="entry name" value="zf_Tbcl"/>
    <property type="match status" value="1"/>
</dbReference>
<evidence type="ECO:0000259" key="1">
    <source>
        <dbReference type="Pfam" id="PF13451"/>
    </source>
</evidence>
<dbReference type="InterPro" id="IPR025306">
    <property type="entry name" value="Zn-bnd_dom_prob"/>
</dbReference>
<sequence>MIQSCKHCNTVFTITGEDQAFYDKVSPVFNEQKLSIPPPELCPECRQKMRLRFQNERNLYGRQCDLCKKDIIAVYPRDTVGPVYCPECWWSDKWNAFDYGLDIEWSKNIASYWRKLLSNVPKLSLVSLNSENTVYAHDAENNKNCYLVFTTINSEDSLYLSDSIKMRNCIDCFGSANCELCYNVISGEDCYNCFHCIHCYQISFSYFCYDCQNCSNCFGCFNINHKEYHIFNKPYEKEVYEKQIAIYKERMKTWQGYEEVWDEVKEFWQTQPHKYAANVSLNCTGDFLANSKNCEESFNVVYSLDCKYIYDCVDMKDSQDCNISGHAELIYNCQSCSGFMNICCSFCAHSSNLYYCDHCFNCTNCFGCVGLTHQNYCIYNKQYSQEEYEKLIPRIIDQMKSNWGEFFPSEIAPISELDCVINDFFPASTDKRIDTIVKEAKVYPEVVDNKMQCIACNKDFLIIKQEQVFYQTHQLPFPPLCPTCRHRRRIQQRNPRILYSRKCNKCGQPVTSTFAESNPVQIYCEKCYQEAR</sequence>
<evidence type="ECO:0000313" key="3">
    <source>
        <dbReference type="Proteomes" id="UP000177614"/>
    </source>
</evidence>
<dbReference type="Proteomes" id="UP000177614">
    <property type="component" value="Unassembled WGS sequence"/>
</dbReference>